<dbReference type="Pfam" id="PF13715">
    <property type="entry name" value="CarbopepD_reg_2"/>
    <property type="match status" value="1"/>
</dbReference>
<feature type="chain" id="PRO_5022920549" evidence="8">
    <location>
        <begin position="20"/>
        <end position="1081"/>
    </location>
</feature>
<keyword evidence="5 7" id="KW-0472">Membrane</keyword>
<protein>
    <submittedName>
        <fullName evidence="10">TonB-dependent receptor</fullName>
    </submittedName>
</protein>
<comment type="caution">
    <text evidence="10">The sequence shown here is derived from an EMBL/GenBank/DDBJ whole genome shotgun (WGS) entry which is preliminary data.</text>
</comment>
<evidence type="ECO:0000256" key="7">
    <source>
        <dbReference type="PROSITE-ProRule" id="PRU01360"/>
    </source>
</evidence>
<gene>
    <name evidence="10" type="ORF">FVR03_07030</name>
</gene>
<dbReference type="Pfam" id="PF07715">
    <property type="entry name" value="Plug"/>
    <property type="match status" value="1"/>
</dbReference>
<evidence type="ECO:0000256" key="3">
    <source>
        <dbReference type="ARBA" id="ARBA00022452"/>
    </source>
</evidence>
<dbReference type="SUPFAM" id="SSF49464">
    <property type="entry name" value="Carboxypeptidase regulatory domain-like"/>
    <property type="match status" value="1"/>
</dbReference>
<comment type="similarity">
    <text evidence="7">Belongs to the TonB-dependent receptor family.</text>
</comment>
<evidence type="ECO:0000256" key="4">
    <source>
        <dbReference type="ARBA" id="ARBA00022692"/>
    </source>
</evidence>
<keyword evidence="6 7" id="KW-0998">Cell outer membrane</keyword>
<keyword evidence="8" id="KW-0732">Signal</keyword>
<feature type="domain" description="TonB-dependent receptor plug" evidence="9">
    <location>
        <begin position="113"/>
        <end position="220"/>
    </location>
</feature>
<evidence type="ECO:0000256" key="8">
    <source>
        <dbReference type="SAM" id="SignalP"/>
    </source>
</evidence>
<evidence type="ECO:0000256" key="5">
    <source>
        <dbReference type="ARBA" id="ARBA00023136"/>
    </source>
</evidence>
<proteinExistence type="inferred from homology"/>
<dbReference type="OrthoDB" id="9768177at2"/>
<dbReference type="Gene3D" id="2.40.170.20">
    <property type="entry name" value="TonB-dependent receptor, beta-barrel domain"/>
    <property type="match status" value="1"/>
</dbReference>
<sequence>MRYLFMLLFVFAAIGAAHAQSFSVSGKVIDERGDGLPGVTVLLKGTSTAVPTDIDGNYSVSIPSGTGTLVFSFVGYVMQEVAVNNRSTINVTMGSDAKALEEVVVVGYQTVTRRELTSSVSSVGSKQLQDIPVSTAGEALAGRLAGVQVTTAEGQPGAEISIRVRGGTSISGDNSPLYIVDGIQVENALSFLSPQEIQSIDVLKDAASTAIYGARGANGVVVITTKGGKEMPTQITYNGFTGVRSIVNKLDVMRPYDFVNYQYQVYNLNQNQESSNGFRDRYGRWEDLDIYRNMPFTDWQEDVFGRDARSQTHIISLSGGSKATSFNFNLNHVDEEGIMLNSGFVRTLASFKFDHKVNDRMRTGLTTRYSRQRVDGVGTSSSGSQGTNRLRNSVRFRPFMAPGMENQVDEFDPDYFALTNLTSPVLLANQELREDNRNDIIVNGWFSYDLIKNLTFKSVFGISATDREQNTFNGPVTAIARQNNAQPVVQLNAGQQLSITNSNVLTYKTTLGDNHGINFMIGEETWQRRTSSKNIQTRWLPVDITAEQAYAGIQRATPPPGLIQSSPTTNEYEETLFSLFTSLGYNFKEKYRATFTVRRDASSLFAPENRVGVFPSAAFAWHIGDENFLSGTRDWLSDLKVRASIGAVGNNRIGNDLWKTMFIASTNDGYAYTEAIDPGFVADYLANRNLKWETTLSRNVALDFSIFNNKINGSVDFYQNTTSDLLLLATIPQTSGYTRQQQNVGKTENKGIEIQLDGMVIDTKDFTWNANFNIAFNRNKVVSLGLDNNGQPLNSYLVESGWINATYQDFMVSVGQPVGLFYGYETAGFYTVDDFVLDTNGQFVRLANGNFVLKDGVPNSQNIALGNRAPMPGDLKLAKLSDSETMLIGPEDRRILGNAQPKFIGGLNQQFAYKNFDMSLFMNFSYGNKVYNANKIEFTTLYEQRDNNMLSVMNNRWQWYDGNGMMVTDPQQLAAMNENTEYWTPARGHYFLHSYAIEDGSFLRISNLTLGYSIPESLLKRAKVFSKFRIYGTVNNLLTLTGYSGYDPEASTRRSNPLTPAVDYAAYPRSRYILGGVNVTF</sequence>
<evidence type="ECO:0000313" key="11">
    <source>
        <dbReference type="Proteomes" id="UP000321926"/>
    </source>
</evidence>
<dbReference type="Gene3D" id="2.170.130.10">
    <property type="entry name" value="TonB-dependent receptor, plug domain"/>
    <property type="match status" value="1"/>
</dbReference>
<dbReference type="FunFam" id="2.170.130.10:FF:000008">
    <property type="entry name" value="SusC/RagA family TonB-linked outer membrane protein"/>
    <property type="match status" value="1"/>
</dbReference>
<comment type="subcellular location">
    <subcellularLocation>
        <location evidence="1 7">Cell outer membrane</location>
        <topology evidence="1 7">Multi-pass membrane protein</topology>
    </subcellularLocation>
</comment>
<dbReference type="Gene3D" id="2.60.40.1120">
    <property type="entry name" value="Carboxypeptidase-like, regulatory domain"/>
    <property type="match status" value="1"/>
</dbReference>
<dbReference type="NCBIfam" id="TIGR04056">
    <property type="entry name" value="OMP_RagA_SusC"/>
    <property type="match status" value="1"/>
</dbReference>
<dbReference type="InterPro" id="IPR012910">
    <property type="entry name" value="Plug_dom"/>
</dbReference>
<accession>A0A5C8KAX4</accession>
<dbReference type="InterPro" id="IPR036942">
    <property type="entry name" value="Beta-barrel_TonB_sf"/>
</dbReference>
<feature type="signal peptide" evidence="8">
    <location>
        <begin position="1"/>
        <end position="19"/>
    </location>
</feature>
<evidence type="ECO:0000313" key="10">
    <source>
        <dbReference type="EMBL" id="TXK49130.1"/>
    </source>
</evidence>
<evidence type="ECO:0000256" key="2">
    <source>
        <dbReference type="ARBA" id="ARBA00022448"/>
    </source>
</evidence>
<evidence type="ECO:0000256" key="6">
    <source>
        <dbReference type="ARBA" id="ARBA00023237"/>
    </source>
</evidence>
<dbReference type="InterPro" id="IPR008969">
    <property type="entry name" value="CarboxyPept-like_regulatory"/>
</dbReference>
<dbReference type="InterPro" id="IPR023997">
    <property type="entry name" value="TonB-dep_OMP_SusC/RagA_CS"/>
</dbReference>
<evidence type="ECO:0000259" key="9">
    <source>
        <dbReference type="Pfam" id="PF07715"/>
    </source>
</evidence>
<dbReference type="PROSITE" id="PS52016">
    <property type="entry name" value="TONB_DEPENDENT_REC_3"/>
    <property type="match status" value="1"/>
</dbReference>
<dbReference type="AlphaFoldDB" id="A0A5C8KAX4"/>
<dbReference type="InterPro" id="IPR039426">
    <property type="entry name" value="TonB-dep_rcpt-like"/>
</dbReference>
<dbReference type="InterPro" id="IPR037066">
    <property type="entry name" value="Plug_dom_sf"/>
</dbReference>
<keyword evidence="3 7" id="KW-1134">Transmembrane beta strand</keyword>
<evidence type="ECO:0000256" key="1">
    <source>
        <dbReference type="ARBA" id="ARBA00004571"/>
    </source>
</evidence>
<name>A0A5C8KAX4_9BACT</name>
<dbReference type="SUPFAM" id="SSF56935">
    <property type="entry name" value="Porins"/>
    <property type="match status" value="1"/>
</dbReference>
<keyword evidence="10" id="KW-0675">Receptor</keyword>
<dbReference type="GO" id="GO:0009279">
    <property type="term" value="C:cell outer membrane"/>
    <property type="evidence" value="ECO:0007669"/>
    <property type="project" value="UniProtKB-SubCell"/>
</dbReference>
<dbReference type="Proteomes" id="UP000321926">
    <property type="component" value="Unassembled WGS sequence"/>
</dbReference>
<dbReference type="NCBIfam" id="TIGR04057">
    <property type="entry name" value="SusC_RagA_signa"/>
    <property type="match status" value="1"/>
</dbReference>
<dbReference type="EMBL" id="VRTY01000019">
    <property type="protein sequence ID" value="TXK49130.1"/>
    <property type="molecule type" value="Genomic_DNA"/>
</dbReference>
<keyword evidence="11" id="KW-1185">Reference proteome</keyword>
<dbReference type="InterPro" id="IPR023996">
    <property type="entry name" value="TonB-dep_OMP_SusC/RagA"/>
</dbReference>
<keyword evidence="4 7" id="KW-0812">Transmembrane</keyword>
<reference evidence="10 11" key="1">
    <citation type="submission" date="2019-08" db="EMBL/GenBank/DDBJ databases">
        <authorList>
            <person name="Shi S."/>
        </authorList>
    </citation>
    <scope>NUCLEOTIDE SEQUENCE [LARGE SCALE GENOMIC DNA]</scope>
    <source>
        <strain evidence="10 11">GY10130</strain>
    </source>
</reference>
<organism evidence="10 11">
    <name type="scientific">Pontibacter qinzhouensis</name>
    <dbReference type="NCBI Taxonomy" id="2603253"/>
    <lineage>
        <taxon>Bacteria</taxon>
        <taxon>Pseudomonadati</taxon>
        <taxon>Bacteroidota</taxon>
        <taxon>Cytophagia</taxon>
        <taxon>Cytophagales</taxon>
        <taxon>Hymenobacteraceae</taxon>
        <taxon>Pontibacter</taxon>
    </lineage>
</organism>
<keyword evidence="2 7" id="KW-0813">Transport</keyword>